<dbReference type="GeneID" id="36565807"/>
<dbReference type="InterPro" id="IPR009057">
    <property type="entry name" value="Homeodomain-like_sf"/>
</dbReference>
<dbReference type="PANTHER" id="PTHR46459">
    <property type="entry name" value="E1A-BINDING PROTEIN P400-RELATED"/>
    <property type="match status" value="1"/>
</dbReference>
<feature type="compositionally biased region" description="Low complexity" evidence="18">
    <location>
        <begin position="962"/>
        <end position="985"/>
    </location>
</feature>
<keyword evidence="19" id="KW-0812">Transmembrane</keyword>
<dbReference type="PROSITE" id="PS51204">
    <property type="entry name" value="HSA"/>
    <property type="match status" value="1"/>
</dbReference>
<gene>
    <name evidence="21" type="ORF">C7M61_002418</name>
</gene>
<dbReference type="RefSeq" id="XP_024714291.1">
    <property type="nucleotide sequence ID" value="XM_024857792.1"/>
</dbReference>
<dbReference type="InterPro" id="IPR001005">
    <property type="entry name" value="SANT/Myb"/>
</dbReference>
<organism evidence="21 22">
    <name type="scientific">Candidozyma pseudohaemuli</name>
    <dbReference type="NCBI Taxonomy" id="418784"/>
    <lineage>
        <taxon>Eukaryota</taxon>
        <taxon>Fungi</taxon>
        <taxon>Dikarya</taxon>
        <taxon>Ascomycota</taxon>
        <taxon>Saccharomycotina</taxon>
        <taxon>Pichiomycetes</taxon>
        <taxon>Metschnikowiaceae</taxon>
        <taxon>Candidozyma</taxon>
    </lineage>
</organism>
<evidence type="ECO:0000256" key="8">
    <source>
        <dbReference type="ARBA" id="ARBA00023159"/>
    </source>
</evidence>
<evidence type="ECO:0000256" key="14">
    <source>
        <dbReference type="ARBA" id="ARBA00032084"/>
    </source>
</evidence>
<evidence type="ECO:0000256" key="6">
    <source>
        <dbReference type="ARBA" id="ARBA00022853"/>
    </source>
</evidence>
<comment type="function">
    <text evidence="12">Component of the NuA4 histone acetyltransferase complex which is involved in transcriptional activation of selected genes principally by acetylation of nucleosomal histone H4 and H2A. The NuA4 complex is also involved in DNA repair.</text>
</comment>
<feature type="compositionally biased region" description="Low complexity" evidence="18">
    <location>
        <begin position="1503"/>
        <end position="1517"/>
    </location>
</feature>
<proteinExistence type="inferred from homology"/>
<feature type="compositionally biased region" description="Polar residues" evidence="18">
    <location>
        <begin position="712"/>
        <end position="740"/>
    </location>
</feature>
<feature type="region of interest" description="Disordered" evidence="18">
    <location>
        <begin position="962"/>
        <end position="987"/>
    </location>
</feature>
<dbReference type="SUPFAM" id="SSF46689">
    <property type="entry name" value="Homeodomain-like"/>
    <property type="match status" value="1"/>
</dbReference>
<feature type="domain" description="HSA" evidence="20">
    <location>
        <begin position="240"/>
        <end position="312"/>
    </location>
</feature>
<keyword evidence="8" id="KW-0010">Activator</keyword>
<dbReference type="Pfam" id="PF13921">
    <property type="entry name" value="Myb_DNA-bind_6"/>
    <property type="match status" value="1"/>
</dbReference>
<evidence type="ECO:0000256" key="17">
    <source>
        <dbReference type="SAM" id="Coils"/>
    </source>
</evidence>
<evidence type="ECO:0000256" key="1">
    <source>
        <dbReference type="ARBA" id="ARBA00004123"/>
    </source>
</evidence>
<evidence type="ECO:0000256" key="12">
    <source>
        <dbReference type="ARBA" id="ARBA00025178"/>
    </source>
</evidence>
<feature type="transmembrane region" description="Helical" evidence="19">
    <location>
        <begin position="1182"/>
        <end position="1201"/>
    </location>
</feature>
<dbReference type="GO" id="GO:0005634">
    <property type="term" value="C:nucleus"/>
    <property type="evidence" value="ECO:0007669"/>
    <property type="project" value="UniProtKB-SubCell"/>
</dbReference>
<feature type="region of interest" description="Disordered" evidence="18">
    <location>
        <begin position="1464"/>
        <end position="1529"/>
    </location>
</feature>
<dbReference type="GO" id="GO:0003682">
    <property type="term" value="F:chromatin binding"/>
    <property type="evidence" value="ECO:0007669"/>
    <property type="project" value="TreeGrafter"/>
</dbReference>
<feature type="region of interest" description="Disordered" evidence="18">
    <location>
        <begin position="1024"/>
        <end position="1060"/>
    </location>
</feature>
<evidence type="ECO:0000256" key="13">
    <source>
        <dbReference type="ARBA" id="ARBA00029670"/>
    </source>
</evidence>
<evidence type="ECO:0000256" key="9">
    <source>
        <dbReference type="ARBA" id="ARBA00023163"/>
    </source>
</evidence>
<dbReference type="STRING" id="418784.A0A2P7YT35"/>
<keyword evidence="9" id="KW-0804">Transcription</keyword>
<sequence>MATERLKIESARSRKLRELLYLFSNPLQSLEAFKARNTSQVAHDFYNANDVSKNEPLLISFLPYVTDKESLKSQLELALQSELFQPEHLKREAETAELERPLKSRKTSLTDYPSRLMPADNKLKKKKLQVASLKTQVEALDEQTNEFLNKDILDLDVLLVPENFPSEVHAVSSLAELYYLTQTLPLIKLLPGSHKTLMTDNFELALLEGKIAVLYSRIEELKRQKKWSLRQPIRYYDPYIYSKKNRKSKSHTWDVLLDEGKWLSADFKESTKFKKACCFTIAQGIRDYWSYGKVMCIKRAPIQHLDDKAIASAGDVDQIMEEVDAAKDTADEEEQETNEPATPEKFDGMREDPADCETIDISELLKRPDPATEIPTPDLPSFSLEELEEADISAVDNSMLKTHANIADLRKIDQSIVQNLPRYSAFDGTEQSHVPGQLNENSIMPVSRMLYPTDEEDGWFKIILKDSKGSEVGSSKIPGPPEYQKGLFGNQPHRRFNFLRPPKPPLVRNIEYRSPTIWLPQDDMYLIHYVAEYCFNWDLIAANLASHSATLKRYESNIERRTPWQCFERYIQLNEKFQFSDMKGINAYPAQQWLEHAHKAQLTTKRRISPLGVGNESIQRGHRKLRWASMFDAMRKTMRKREQALAKANPRRPASNSNDYSVQNSGVANGGRSSDDTLSPAELLDLKFDRDRATQETHRTQEATRARMLNAVSQLQKASQGSSPAVQQQGLAQKANPQQRDQAHNAAVAAAAGVPQRRVSHAPSQLHGMQRGQGNMAGNAATLLRPQTVGPGSQLQQGQQAALINNMKRPTTPNGTPYTKEQLQQLVQLQKQRRLMQQQNQAGGSVAGSGPTNMANLQGTSAQGRRVQGFHPTQQGTGQNFAGQAGVGVASGAGTSASSQAAMAQAKRTGTPTKKGLQFPAAQVSAIINSIQQKNPNLTKEQVTKLAASYLANIQQQQQNRLQQLQQQQQSQQGSSRSPTTMSSSVQQNLGLARQAHLQRQRMAEKELDAQKLSKLQYEERKKLMMQSQPSSPYVQGGKSPAMGTSPTPTNPKSRAQAAAQKNYGKYPGVGARSNSSKTNGSEDLTLQPFMALRLRSHHRNKESSVENPDTLSIASERPRKSGFVRESGFSDASRLPKRILQWLYSISLIIFMILTFGFILVTPLDIIVQTWGAPSTWAKTFIVIMACAFFLFFCLVIYFLRLYQSRVMLNQIPSKSVYIPLEKHDLPSDVRHYVEGTLRRCVGDIKIRAGPLYNKNEIINIPGASPPEYIQKRNISMGFHNEGTHLPPDCIYEEILDSLGMQIRGSGVALTNFDIPDCYSFREILLSMVQILIEEHEIDRSRLPEVRRMIQVYEKLKFGPDRIKELDMVEFLTLFEKLQLLFHSNRLELEDLQAPIKYGISRGSSFGTDTFLLPYFSNVRRSLHGGARSTRSGTRSELFADIDQQSDSSGEISGLHTSLNELNAQRISRSSTGTSDPDRRPSTGSVIKNKLVFRGRSREGDSSTGGPPTNSSSSDTASVKVTPTTPGV</sequence>
<dbReference type="PANTHER" id="PTHR46459:SF1">
    <property type="entry name" value="E1A-BINDING PROTEIN P400"/>
    <property type="match status" value="1"/>
</dbReference>
<comment type="caution">
    <text evidence="21">The sequence shown here is derived from an EMBL/GenBank/DDBJ whole genome shotgun (WGS) entry which is preliminary data.</text>
</comment>
<name>A0A2P7YT35_9ASCO</name>
<protein>
    <recommendedName>
        <fullName evidence="4">Chromatin modification-related protein EAF1</fullName>
    </recommendedName>
    <alternativeName>
        <fullName evidence="15">Chromatin modification-related protein eaf1</fullName>
    </alternativeName>
    <alternativeName>
        <fullName evidence="14 16">ESA1-associated factor 1</fullName>
    </alternativeName>
    <alternativeName>
        <fullName evidence="13">Vacuolar import and degradation protein 21</fullName>
    </alternativeName>
</protein>
<feature type="coiled-coil region" evidence="17">
    <location>
        <begin position="123"/>
        <end position="150"/>
    </location>
</feature>
<feature type="compositionally biased region" description="Polar residues" evidence="18">
    <location>
        <begin position="1043"/>
        <end position="1054"/>
    </location>
</feature>
<evidence type="ECO:0000256" key="3">
    <source>
        <dbReference type="ARBA" id="ARBA00011353"/>
    </source>
</evidence>
<keyword evidence="19" id="KW-0472">Membrane</keyword>
<accession>A0A2P7YT35</accession>
<reference evidence="21 22" key="1">
    <citation type="submission" date="2018-03" db="EMBL/GenBank/DDBJ databases">
        <title>Candida pseudohaemulonii genome assembly and annotation.</title>
        <authorList>
            <person name="Munoz J.F."/>
            <person name="Gade L.G."/>
            <person name="Chow N.A."/>
            <person name="Litvintseva A.P."/>
            <person name="Loparev V.N."/>
            <person name="Cuomo C.A."/>
        </authorList>
    </citation>
    <scope>NUCLEOTIDE SEQUENCE [LARGE SCALE GENOMIC DNA]</scope>
    <source>
        <strain evidence="21 22">B12108</strain>
    </source>
</reference>
<evidence type="ECO:0000256" key="15">
    <source>
        <dbReference type="ARBA" id="ARBA00072841"/>
    </source>
</evidence>
<evidence type="ECO:0000256" key="4">
    <source>
        <dbReference type="ARBA" id="ARBA00018561"/>
    </source>
</evidence>
<feature type="region of interest" description="Disordered" evidence="18">
    <location>
        <begin position="712"/>
        <end position="748"/>
    </location>
</feature>
<comment type="subcellular location">
    <subcellularLocation>
        <location evidence="1">Nucleus</location>
    </subcellularLocation>
</comment>
<dbReference type="Proteomes" id="UP000241107">
    <property type="component" value="Unassembled WGS sequence"/>
</dbReference>
<dbReference type="GO" id="GO:0006325">
    <property type="term" value="P:chromatin organization"/>
    <property type="evidence" value="ECO:0007669"/>
    <property type="project" value="UniProtKB-KW"/>
</dbReference>
<feature type="compositionally biased region" description="Polar residues" evidence="18">
    <location>
        <begin position="654"/>
        <end position="667"/>
    </location>
</feature>
<dbReference type="InterPro" id="IPR014012">
    <property type="entry name" value="HSA_dom"/>
</dbReference>
<dbReference type="SMART" id="SM00717">
    <property type="entry name" value="SANT"/>
    <property type="match status" value="1"/>
</dbReference>
<evidence type="ECO:0000256" key="19">
    <source>
        <dbReference type="SAM" id="Phobius"/>
    </source>
</evidence>
<dbReference type="VEuPathDB" id="FungiDB:C7M61_002418"/>
<comment type="similarity">
    <text evidence="2">Belongs to the EAF1 family.</text>
</comment>
<keyword evidence="10" id="KW-0234">DNA repair</keyword>
<keyword evidence="22" id="KW-1185">Reference proteome</keyword>
<keyword evidence="5" id="KW-0227">DNA damage</keyword>
<evidence type="ECO:0000313" key="21">
    <source>
        <dbReference type="EMBL" id="PSK39105.1"/>
    </source>
</evidence>
<evidence type="ECO:0000256" key="2">
    <source>
        <dbReference type="ARBA" id="ARBA00008913"/>
    </source>
</evidence>
<dbReference type="CDD" id="cd00167">
    <property type="entry name" value="SANT"/>
    <property type="match status" value="1"/>
</dbReference>
<keyword evidence="17" id="KW-0175">Coiled coil</keyword>
<feature type="region of interest" description="Disordered" evidence="18">
    <location>
        <begin position="326"/>
        <end position="352"/>
    </location>
</feature>
<feature type="compositionally biased region" description="Polar residues" evidence="18">
    <location>
        <begin position="1464"/>
        <end position="1476"/>
    </location>
</feature>
<feature type="compositionally biased region" description="Basic and acidic residues" evidence="18">
    <location>
        <begin position="342"/>
        <end position="352"/>
    </location>
</feature>
<evidence type="ECO:0000256" key="11">
    <source>
        <dbReference type="ARBA" id="ARBA00023242"/>
    </source>
</evidence>
<dbReference type="EMBL" id="PYFQ01000004">
    <property type="protein sequence ID" value="PSK39105.1"/>
    <property type="molecule type" value="Genomic_DNA"/>
</dbReference>
<dbReference type="SMART" id="SM00573">
    <property type="entry name" value="HSA"/>
    <property type="match status" value="1"/>
</dbReference>
<feature type="compositionally biased region" description="Polar residues" evidence="18">
    <location>
        <begin position="1518"/>
        <end position="1529"/>
    </location>
</feature>
<evidence type="ECO:0000256" key="10">
    <source>
        <dbReference type="ARBA" id="ARBA00023204"/>
    </source>
</evidence>
<keyword evidence="7" id="KW-0805">Transcription regulation</keyword>
<evidence type="ECO:0000256" key="7">
    <source>
        <dbReference type="ARBA" id="ARBA00023015"/>
    </source>
</evidence>
<dbReference type="GO" id="GO:0006281">
    <property type="term" value="P:DNA repair"/>
    <property type="evidence" value="ECO:0007669"/>
    <property type="project" value="UniProtKB-KW"/>
</dbReference>
<evidence type="ECO:0000259" key="20">
    <source>
        <dbReference type="PROSITE" id="PS51204"/>
    </source>
</evidence>
<keyword evidence="6" id="KW-0156">Chromatin regulator</keyword>
<dbReference type="FunFam" id="1.10.10.60:FF:000484">
    <property type="entry name" value="Chromatin modification-related protein EAF1"/>
    <property type="match status" value="1"/>
</dbReference>
<evidence type="ECO:0000256" key="18">
    <source>
        <dbReference type="SAM" id="MobiDB-lite"/>
    </source>
</evidence>
<comment type="subunit">
    <text evidence="3">Component of the NuA4 histone acetyltransferase complex.</text>
</comment>
<feature type="region of interest" description="Disordered" evidence="18">
    <location>
        <begin position="639"/>
        <end position="678"/>
    </location>
</feature>
<dbReference type="Gene3D" id="1.10.10.60">
    <property type="entry name" value="Homeodomain-like"/>
    <property type="match status" value="1"/>
</dbReference>
<dbReference type="Pfam" id="PF07529">
    <property type="entry name" value="HSA"/>
    <property type="match status" value="1"/>
</dbReference>
<evidence type="ECO:0000313" key="22">
    <source>
        <dbReference type="Proteomes" id="UP000241107"/>
    </source>
</evidence>
<keyword evidence="11" id="KW-0539">Nucleus</keyword>
<dbReference type="OrthoDB" id="5364245at2759"/>
<feature type="transmembrane region" description="Helical" evidence="19">
    <location>
        <begin position="1143"/>
        <end position="1162"/>
    </location>
</feature>
<keyword evidence="19" id="KW-1133">Transmembrane helix</keyword>
<dbReference type="GO" id="GO:0035267">
    <property type="term" value="C:NuA4 histone acetyltransferase complex"/>
    <property type="evidence" value="ECO:0007669"/>
    <property type="project" value="TreeGrafter"/>
</dbReference>
<evidence type="ECO:0000256" key="5">
    <source>
        <dbReference type="ARBA" id="ARBA00022763"/>
    </source>
</evidence>
<evidence type="ECO:0000256" key="16">
    <source>
        <dbReference type="ARBA" id="ARBA00082479"/>
    </source>
</evidence>